<dbReference type="GeneID" id="36336269"/>
<dbReference type="EMBL" id="APAU02000002">
    <property type="protein sequence ID" value="EUB64604.1"/>
    <property type="molecule type" value="Genomic_DNA"/>
</dbReference>
<evidence type="ECO:0000313" key="1">
    <source>
        <dbReference type="EMBL" id="EUB64604.1"/>
    </source>
</evidence>
<proteinExistence type="predicted"/>
<organism evidence="1 2">
    <name type="scientific">Echinococcus granulosus</name>
    <name type="common">Hydatid tapeworm</name>
    <dbReference type="NCBI Taxonomy" id="6210"/>
    <lineage>
        <taxon>Eukaryota</taxon>
        <taxon>Metazoa</taxon>
        <taxon>Spiralia</taxon>
        <taxon>Lophotrochozoa</taxon>
        <taxon>Platyhelminthes</taxon>
        <taxon>Cestoda</taxon>
        <taxon>Eucestoda</taxon>
        <taxon>Cyclophyllidea</taxon>
        <taxon>Taeniidae</taxon>
        <taxon>Echinococcus</taxon>
        <taxon>Echinococcus granulosus group</taxon>
    </lineage>
</organism>
<gene>
    <name evidence="1" type="ORF">EGR_00554</name>
</gene>
<keyword evidence="2" id="KW-1185">Reference proteome</keyword>
<dbReference type="Proteomes" id="UP000019149">
    <property type="component" value="Unassembled WGS sequence"/>
</dbReference>
<evidence type="ECO:0000313" key="2">
    <source>
        <dbReference type="Proteomes" id="UP000019149"/>
    </source>
</evidence>
<dbReference type="RefSeq" id="XP_024355800.1">
    <property type="nucleotide sequence ID" value="XM_024489803.1"/>
</dbReference>
<name>W6VCI8_ECHGR</name>
<dbReference type="KEGG" id="egl:EGR_00554"/>
<dbReference type="AlphaFoldDB" id="W6VCI8"/>
<comment type="caution">
    <text evidence="1">The sequence shown here is derived from an EMBL/GenBank/DDBJ whole genome shotgun (WGS) entry which is preliminary data.</text>
</comment>
<protein>
    <submittedName>
        <fullName evidence="1">Uncharacterized protein</fullName>
    </submittedName>
</protein>
<reference evidence="1 2" key="1">
    <citation type="journal article" date="2013" name="Nat. Genet.">
        <title>The genome of the hydatid tapeworm Echinococcus granulosus.</title>
        <authorList>
            <person name="Zheng H."/>
            <person name="Zhang W."/>
            <person name="Zhang L."/>
            <person name="Zhang Z."/>
            <person name="Li J."/>
            <person name="Lu G."/>
            <person name="Zhu Y."/>
            <person name="Wang Y."/>
            <person name="Huang Y."/>
            <person name="Liu J."/>
            <person name="Kang H."/>
            <person name="Chen J."/>
            <person name="Wang L."/>
            <person name="Chen A."/>
            <person name="Yu S."/>
            <person name="Gao Z."/>
            <person name="Jin L."/>
            <person name="Gu W."/>
            <person name="Wang Z."/>
            <person name="Zhao L."/>
            <person name="Shi B."/>
            <person name="Wen H."/>
            <person name="Lin R."/>
            <person name="Jones M.K."/>
            <person name="Brejova B."/>
            <person name="Vinar T."/>
            <person name="Zhao G."/>
            <person name="McManus D.P."/>
            <person name="Chen Z."/>
            <person name="Zhou Y."/>
            <person name="Wang S."/>
        </authorList>
    </citation>
    <scope>NUCLEOTIDE SEQUENCE [LARGE SCALE GENOMIC DNA]</scope>
</reference>
<sequence length="241" mass="26626">MRRVFVLEQSACKEIIRFNCPGQLERPHAHTQRSCSTHVPIPPSPAYCSPFPLLFPLLSSLGGGGGSGDSQSIALKRTHAHAHLSLLQTHAERRDSSSYSLINYRHGSFSPGTRIRSLIWLWLKETPLLLPLLRTDRARSTRHFQSELMHLLHPTERHHGLMGAKMEGKGQGGRKRGKVVDGADEKAAARLAKPSAHLHARTHAHACANDHPEGGLPTSARTQSLLLLLLLLLCYTPLRSL</sequence>
<dbReference type="CTD" id="36336269"/>
<accession>W6VCI8</accession>